<organism evidence="2 3">
    <name type="scientific">Castellaniella defragrans</name>
    <name type="common">Alcaligenes defragrans</name>
    <dbReference type="NCBI Taxonomy" id="75697"/>
    <lineage>
        <taxon>Bacteria</taxon>
        <taxon>Pseudomonadati</taxon>
        <taxon>Pseudomonadota</taxon>
        <taxon>Betaproteobacteria</taxon>
        <taxon>Burkholderiales</taxon>
        <taxon>Alcaligenaceae</taxon>
        <taxon>Castellaniella</taxon>
    </lineage>
</organism>
<dbReference type="AlphaFoldDB" id="A0A7W9WLX5"/>
<dbReference type="RefSeq" id="WP_170288450.1">
    <property type="nucleotide sequence ID" value="NZ_JACHIB010000001.1"/>
</dbReference>
<protein>
    <recommendedName>
        <fullName evidence="4">DUF2970 domain-containing protein</fullName>
    </recommendedName>
</protein>
<keyword evidence="1" id="KW-0472">Membrane</keyword>
<dbReference type="InterPro" id="IPR021344">
    <property type="entry name" value="DUF2970"/>
</dbReference>
<reference evidence="2 3" key="1">
    <citation type="submission" date="2020-08" db="EMBL/GenBank/DDBJ databases">
        <title>Genomic Encyclopedia of Type Strains, Phase IV (KMG-IV): sequencing the most valuable type-strain genomes for metagenomic binning, comparative biology and taxonomic classification.</title>
        <authorList>
            <person name="Goeker M."/>
        </authorList>
    </citation>
    <scope>NUCLEOTIDE SEQUENCE [LARGE SCALE GENOMIC DNA]</scope>
    <source>
        <strain evidence="2 3">DSM 12141</strain>
    </source>
</reference>
<sequence length="64" mass="6981">MTQPRNTFLRSMRTVAWAFLGLRKRSGHDEDLSHIRPSHLIAAGLIGGAVFVLLLIGAVRLATA</sequence>
<dbReference type="Proteomes" id="UP000541136">
    <property type="component" value="Unassembled WGS sequence"/>
</dbReference>
<comment type="caution">
    <text evidence="2">The sequence shown here is derived from an EMBL/GenBank/DDBJ whole genome shotgun (WGS) entry which is preliminary data.</text>
</comment>
<keyword evidence="1" id="KW-0812">Transmembrane</keyword>
<feature type="transmembrane region" description="Helical" evidence="1">
    <location>
        <begin position="37"/>
        <end position="59"/>
    </location>
</feature>
<evidence type="ECO:0000313" key="3">
    <source>
        <dbReference type="Proteomes" id="UP000541136"/>
    </source>
</evidence>
<dbReference type="EMBL" id="JACHIB010000001">
    <property type="protein sequence ID" value="MBB6082176.1"/>
    <property type="molecule type" value="Genomic_DNA"/>
</dbReference>
<gene>
    <name evidence="2" type="ORF">HNR28_000194</name>
</gene>
<name>A0A7W9WLX5_CASDE</name>
<keyword evidence="1" id="KW-1133">Transmembrane helix</keyword>
<evidence type="ECO:0008006" key="4">
    <source>
        <dbReference type="Google" id="ProtNLM"/>
    </source>
</evidence>
<accession>A0A7W9WLX5</accession>
<dbReference type="Pfam" id="PF11174">
    <property type="entry name" value="DUF2970"/>
    <property type="match status" value="1"/>
</dbReference>
<evidence type="ECO:0000313" key="2">
    <source>
        <dbReference type="EMBL" id="MBB6082176.1"/>
    </source>
</evidence>
<proteinExistence type="predicted"/>
<evidence type="ECO:0000256" key="1">
    <source>
        <dbReference type="SAM" id="Phobius"/>
    </source>
</evidence>